<accession>A0ABS1D937</accession>
<reference evidence="2 3" key="1">
    <citation type="journal article" date="2020" name="Microorganisms">
        <title>Osmotic Adaptation and Compatible Solute Biosynthesis of Phototrophic Bacteria as Revealed from Genome Analyses.</title>
        <authorList>
            <person name="Imhoff J.F."/>
            <person name="Rahn T."/>
            <person name="Kunzel S."/>
            <person name="Keller A."/>
            <person name="Neulinger S.C."/>
        </authorList>
    </citation>
    <scope>NUCLEOTIDE SEQUENCE [LARGE SCALE GENOMIC DNA]</scope>
    <source>
        <strain evidence="2 3">DSM 9895</strain>
    </source>
</reference>
<feature type="compositionally biased region" description="Basic and acidic residues" evidence="1">
    <location>
        <begin position="52"/>
        <end position="64"/>
    </location>
</feature>
<dbReference type="Proteomes" id="UP001296873">
    <property type="component" value="Unassembled WGS sequence"/>
</dbReference>
<dbReference type="EMBL" id="NRRL01000003">
    <property type="protein sequence ID" value="MBK1666924.1"/>
    <property type="molecule type" value="Genomic_DNA"/>
</dbReference>
<feature type="region of interest" description="Disordered" evidence="1">
    <location>
        <begin position="25"/>
        <end position="64"/>
    </location>
</feature>
<comment type="caution">
    <text evidence="2">The sequence shown here is derived from an EMBL/GenBank/DDBJ whole genome shotgun (WGS) entry which is preliminary data.</text>
</comment>
<sequence length="407" mass="45183">MSDDIQIEDTKAAVTYQPLYVIPASHPEQRKLPEDERDETIARAGGASPVEGTDHWRLPDGADSDAARRVQRRFSTKAAKRRMEAAVVEAKEAVERAGRADRLMLARAANAEVEAHGLTPARPLPENAGDPEAERYYYYTAREAESPYHYKLLDTKAQELGVKLLIDRDRNSPHWGLRYTIEKPHPELEAFRTEEAKRDRAESFRRYSEEKTATKSAAATLTSDKRINMVPLTLADPEKDPELYKRAHAAIGRIGTARLKKLVEITTEAREEIFTEERKLKADGKRLQFWQIKRIGTLSRAIARAREVLDERAKAGENYHGGAPVDARNDTGKARPGSYYDQQGRGGVKAAAGKSKPSERATTPAEKSAQSEQGDDAPATAPGDTSAFLAKNPKARGATKTRGNETR</sequence>
<evidence type="ECO:0000313" key="3">
    <source>
        <dbReference type="Proteomes" id="UP001296873"/>
    </source>
</evidence>
<dbReference type="RefSeq" id="WP_200338982.1">
    <property type="nucleotide sequence ID" value="NZ_NRRL01000003.1"/>
</dbReference>
<name>A0ABS1D937_9PROT</name>
<evidence type="ECO:0000256" key="1">
    <source>
        <dbReference type="SAM" id="MobiDB-lite"/>
    </source>
</evidence>
<gene>
    <name evidence="2" type="ORF">CKO28_02560</name>
</gene>
<protein>
    <recommendedName>
        <fullName evidence="4">Large polyvalent protein-associated domain-containing protein</fullName>
    </recommendedName>
</protein>
<keyword evidence="3" id="KW-1185">Reference proteome</keyword>
<proteinExistence type="predicted"/>
<feature type="region of interest" description="Disordered" evidence="1">
    <location>
        <begin position="317"/>
        <end position="407"/>
    </location>
</feature>
<organism evidence="2 3">
    <name type="scientific">Rhodovibrio sodomensis</name>
    <dbReference type="NCBI Taxonomy" id="1088"/>
    <lineage>
        <taxon>Bacteria</taxon>
        <taxon>Pseudomonadati</taxon>
        <taxon>Pseudomonadota</taxon>
        <taxon>Alphaproteobacteria</taxon>
        <taxon>Rhodospirillales</taxon>
        <taxon>Rhodovibrionaceae</taxon>
        <taxon>Rhodovibrio</taxon>
    </lineage>
</organism>
<evidence type="ECO:0008006" key="4">
    <source>
        <dbReference type="Google" id="ProtNLM"/>
    </source>
</evidence>
<evidence type="ECO:0000313" key="2">
    <source>
        <dbReference type="EMBL" id="MBK1666924.1"/>
    </source>
</evidence>